<dbReference type="Proteomes" id="UP000238375">
    <property type="component" value="Unassembled WGS sequence"/>
</dbReference>
<evidence type="ECO:0000313" key="3">
    <source>
        <dbReference type="Proteomes" id="UP000238375"/>
    </source>
</evidence>
<dbReference type="EMBL" id="PVTE01000025">
    <property type="protein sequence ID" value="PRY29758.1"/>
    <property type="molecule type" value="Genomic_DNA"/>
</dbReference>
<comment type="caution">
    <text evidence="2">The sequence shown here is derived from an EMBL/GenBank/DDBJ whole genome shotgun (WGS) entry which is preliminary data.</text>
</comment>
<evidence type="ECO:0000256" key="1">
    <source>
        <dbReference type="SAM" id="MobiDB-lite"/>
    </source>
</evidence>
<evidence type="ECO:0000313" key="2">
    <source>
        <dbReference type="EMBL" id="PRY29758.1"/>
    </source>
</evidence>
<dbReference type="AlphaFoldDB" id="A0A2T0S8K0"/>
<keyword evidence="3" id="KW-1185">Reference proteome</keyword>
<proteinExistence type="predicted"/>
<sequence>MQRNSQSERDTSCHTINLSYKPSRSATQQTTKTSNTMKAAIVNIATKTVEMNGNTCNFYEAGLTNNADPVTPLTDETEIQEVLEDRYGEIEVTFA</sequence>
<reference evidence="2 3" key="1">
    <citation type="submission" date="2018-03" db="EMBL/GenBank/DDBJ databases">
        <title>Genomic Encyclopedia of Archaeal and Bacterial Type Strains, Phase II (KMG-II): from individual species to whole genera.</title>
        <authorList>
            <person name="Goeker M."/>
        </authorList>
    </citation>
    <scope>NUCLEOTIDE SEQUENCE [LARGE SCALE GENOMIC DNA]</scope>
    <source>
        <strain evidence="2 3">DSM 28354</strain>
    </source>
</reference>
<gene>
    <name evidence="2" type="ORF">CLV58_12520</name>
</gene>
<organism evidence="2 3">
    <name type="scientific">Spirosoma oryzae</name>
    <dbReference type="NCBI Taxonomy" id="1469603"/>
    <lineage>
        <taxon>Bacteria</taxon>
        <taxon>Pseudomonadati</taxon>
        <taxon>Bacteroidota</taxon>
        <taxon>Cytophagia</taxon>
        <taxon>Cytophagales</taxon>
        <taxon>Cytophagaceae</taxon>
        <taxon>Spirosoma</taxon>
    </lineage>
</organism>
<feature type="compositionally biased region" description="Basic and acidic residues" evidence="1">
    <location>
        <begin position="1"/>
        <end position="12"/>
    </location>
</feature>
<feature type="compositionally biased region" description="Polar residues" evidence="1">
    <location>
        <begin position="13"/>
        <end position="34"/>
    </location>
</feature>
<accession>A0A2T0S8K0</accession>
<name>A0A2T0S8K0_9BACT</name>
<feature type="region of interest" description="Disordered" evidence="1">
    <location>
        <begin position="1"/>
        <end position="34"/>
    </location>
</feature>
<protein>
    <submittedName>
        <fullName evidence="2">Uncharacterized protein</fullName>
    </submittedName>
</protein>